<name>A0A6G8S8T2_9GAMM</name>
<organism evidence="1 2">
    <name type="scientific">Acinetobacter lanii</name>
    <dbReference type="NCBI Taxonomy" id="2715163"/>
    <lineage>
        <taxon>Bacteria</taxon>
        <taxon>Pseudomonadati</taxon>
        <taxon>Pseudomonadota</taxon>
        <taxon>Gammaproteobacteria</taxon>
        <taxon>Moraxellales</taxon>
        <taxon>Moraxellaceae</taxon>
        <taxon>Acinetobacter</taxon>
    </lineage>
</organism>
<accession>A0A6G8S8T2</accession>
<dbReference type="KEGG" id="alj:G8D99_14075"/>
<protein>
    <submittedName>
        <fullName evidence="1">Uncharacterized protein</fullName>
    </submittedName>
</protein>
<reference evidence="1 2" key="1">
    <citation type="submission" date="2020-03" db="EMBL/GenBank/DDBJ databases">
        <authorList>
            <person name="Zhu W."/>
        </authorList>
    </citation>
    <scope>NUCLEOTIDE SEQUENCE [LARGE SCALE GENOMIC DNA]</scope>
    <source>
        <strain evidence="1 2">185</strain>
    </source>
</reference>
<dbReference type="Proteomes" id="UP000501939">
    <property type="component" value="Chromosome"/>
</dbReference>
<proteinExistence type="predicted"/>
<sequence length="169" mass="18771">MNIAKVCVFASLITSSMLTHVYAEEAATLPTIKVMADAELRDEVLTTVQPFQEDIKVRKTLQHYIIKKEQGIQNYEIGNQAHVLNVAPQTAMPDMSHLSPLQQEYVLVVAAGLQSSDPSSGIFKMLEPLGIDREKALNHVQSGGGAIQINLDQQRLTQLLGDKWQSRFK</sequence>
<keyword evidence="2" id="KW-1185">Reference proteome</keyword>
<dbReference type="AlphaFoldDB" id="A0A6G8S8T2"/>
<dbReference type="EMBL" id="CP049916">
    <property type="protein sequence ID" value="QIO10461.1"/>
    <property type="molecule type" value="Genomic_DNA"/>
</dbReference>
<evidence type="ECO:0000313" key="1">
    <source>
        <dbReference type="EMBL" id="QIO10461.1"/>
    </source>
</evidence>
<gene>
    <name evidence="1" type="ORF">G8D99_14075</name>
</gene>
<evidence type="ECO:0000313" key="2">
    <source>
        <dbReference type="Proteomes" id="UP000501939"/>
    </source>
</evidence>